<feature type="region of interest" description="Disordered" evidence="2">
    <location>
        <begin position="1"/>
        <end position="32"/>
    </location>
</feature>
<protein>
    <submittedName>
        <fullName evidence="3">Uncharacterized protein</fullName>
    </submittedName>
</protein>
<feature type="region of interest" description="Disordered" evidence="2">
    <location>
        <begin position="412"/>
        <end position="509"/>
    </location>
</feature>
<gene>
    <name evidence="3" type="ORF">PDIGIT_LOCUS3048</name>
</gene>
<name>A0A9W4U637_9PLEO</name>
<accession>A0A9W4U637</accession>
<keyword evidence="4" id="KW-1185">Reference proteome</keyword>
<feature type="compositionally biased region" description="Polar residues" evidence="2">
    <location>
        <begin position="416"/>
        <end position="429"/>
    </location>
</feature>
<feature type="compositionally biased region" description="Polar residues" evidence="2">
    <location>
        <begin position="126"/>
        <end position="139"/>
    </location>
</feature>
<feature type="compositionally biased region" description="Polar residues" evidence="2">
    <location>
        <begin position="452"/>
        <end position="465"/>
    </location>
</feature>
<feature type="compositionally biased region" description="Basic and acidic residues" evidence="2">
    <location>
        <begin position="104"/>
        <end position="125"/>
    </location>
</feature>
<feature type="region of interest" description="Disordered" evidence="2">
    <location>
        <begin position="715"/>
        <end position="738"/>
    </location>
</feature>
<feature type="coiled-coil region" evidence="1">
    <location>
        <begin position="792"/>
        <end position="826"/>
    </location>
</feature>
<dbReference type="OrthoDB" id="3911405at2759"/>
<evidence type="ECO:0000256" key="2">
    <source>
        <dbReference type="SAM" id="MobiDB-lite"/>
    </source>
</evidence>
<feature type="compositionally biased region" description="Basic and acidic residues" evidence="2">
    <location>
        <begin position="141"/>
        <end position="151"/>
    </location>
</feature>
<feature type="region of interest" description="Disordered" evidence="2">
    <location>
        <begin position="285"/>
        <end position="321"/>
    </location>
</feature>
<dbReference type="AlphaFoldDB" id="A0A9W4U637"/>
<feature type="compositionally biased region" description="Basic and acidic residues" evidence="2">
    <location>
        <begin position="490"/>
        <end position="509"/>
    </location>
</feature>
<feature type="compositionally biased region" description="Polar residues" evidence="2">
    <location>
        <begin position="1"/>
        <end position="10"/>
    </location>
</feature>
<comment type="caution">
    <text evidence="3">The sequence shown here is derived from an EMBL/GenBank/DDBJ whole genome shotgun (WGS) entry which is preliminary data.</text>
</comment>
<dbReference type="EMBL" id="CAOQHR010000002">
    <property type="protein sequence ID" value="CAI6306578.1"/>
    <property type="molecule type" value="Genomic_DNA"/>
</dbReference>
<feature type="coiled-coil region" evidence="1">
    <location>
        <begin position="228"/>
        <end position="255"/>
    </location>
</feature>
<keyword evidence="1" id="KW-0175">Coiled coil</keyword>
<proteinExistence type="predicted"/>
<dbReference type="PANTHER" id="PTHR23159">
    <property type="entry name" value="CENTROSOMAL PROTEIN 2"/>
    <property type="match status" value="1"/>
</dbReference>
<feature type="compositionally biased region" description="Basic and acidic residues" evidence="2">
    <location>
        <begin position="466"/>
        <end position="477"/>
    </location>
</feature>
<evidence type="ECO:0000313" key="4">
    <source>
        <dbReference type="Proteomes" id="UP001152607"/>
    </source>
</evidence>
<evidence type="ECO:0000313" key="3">
    <source>
        <dbReference type="EMBL" id="CAI6306578.1"/>
    </source>
</evidence>
<evidence type="ECO:0000256" key="1">
    <source>
        <dbReference type="SAM" id="Coils"/>
    </source>
</evidence>
<feature type="compositionally biased region" description="Polar residues" evidence="2">
    <location>
        <begin position="189"/>
        <end position="206"/>
    </location>
</feature>
<feature type="compositionally biased region" description="Basic and acidic residues" evidence="2">
    <location>
        <begin position="431"/>
        <end position="450"/>
    </location>
</feature>
<feature type="region of interest" description="Disordered" evidence="2">
    <location>
        <begin position="104"/>
        <end position="228"/>
    </location>
</feature>
<dbReference type="Gene3D" id="1.10.287.1490">
    <property type="match status" value="1"/>
</dbReference>
<reference evidence="3" key="1">
    <citation type="submission" date="2023-01" db="EMBL/GenBank/DDBJ databases">
        <authorList>
            <person name="Van Ghelder C."/>
            <person name="Rancurel C."/>
        </authorList>
    </citation>
    <scope>NUCLEOTIDE SEQUENCE</scope>
    <source>
        <strain evidence="3">CNCM I-4278</strain>
    </source>
</reference>
<feature type="compositionally biased region" description="Basic and acidic residues" evidence="2">
    <location>
        <begin position="293"/>
        <end position="321"/>
    </location>
</feature>
<organism evidence="3 4">
    <name type="scientific">Periconia digitata</name>
    <dbReference type="NCBI Taxonomy" id="1303443"/>
    <lineage>
        <taxon>Eukaryota</taxon>
        <taxon>Fungi</taxon>
        <taxon>Dikarya</taxon>
        <taxon>Ascomycota</taxon>
        <taxon>Pezizomycotina</taxon>
        <taxon>Dothideomycetes</taxon>
        <taxon>Pleosporomycetidae</taxon>
        <taxon>Pleosporales</taxon>
        <taxon>Massarineae</taxon>
        <taxon>Periconiaceae</taxon>
        <taxon>Periconia</taxon>
    </lineage>
</organism>
<sequence>MARTNSTYSASPQRWRSPRRSPERQPSEDGSQYEMDLDALGLNSTFESTELDESQRPKIDVVETSDIDGPEDFTMNMTYWMTAELPITRQVKSRKEAKFNIVEVRGDATQESEGSKTVDDQEKAQDQTADTNPPAQATIVSHERPGSKDASDESMEHEEKVRSYLSALPDAGVGERPLPVTPRPVPKQSMLQVPSPSVAKTRSLQPTVEDYDTPRKPTQETVIHHPPQRIVEEERDDLRQKVQELQAQLEQQQLVSKTRITELETLLSYTRSDLETARNDTYTHKTQIQSLRSEQERLQREAEDMRGKLEDRVKKQEEEMASRMKEYKEELRLQHLAKSQDQRDEFEQQLQAVENAKRAADEKGEERERLLIRMKTELSQLRSSHEEELEDMRSTFPEEHHMTHHEIPPAQHDMQKQLSTLQSRAQTLQAELERATSEAQSARHEAEKSAALETSTRTENQTLQSRVEDLHSREDSLQKQLLGAQTELEAQNRRLQDSSENEERLDSLQKRLEDSRAEIAAKDKQVLRMRELESQVDALRAQLDAVRNDAGTKDHQMLQRMEEHEHFEERLNTAHGRTQSLEATVATLRQQIAEARQKSAKTQADAEQFEQDLEDAGERLQDARVEADRRVADVERRLAKTKDAKNDLESRFNDLKSQHEELVEDYKFQMEQVRDKAEDAVRKAGHLLEQERSEKKRIAKDLKRATHDIEQLRAENAKNSTDLEFSDEESSILSSSHDDAKDTEIEHLRLLLRKQSSTLKSFRSETTSLRKETIRLKTEIHQLSSTSTAGAEDRLHASISALRRENEKLTNELRLREEDFEAVNKAMDERLAAMVSKVLKQKAKSVVGKRDEQWAGSVSQAVGERDLLGRALMREWGRQEVGVADEDEGQGYKYKYVRRS</sequence>
<dbReference type="Proteomes" id="UP001152607">
    <property type="component" value="Unassembled WGS sequence"/>
</dbReference>
<dbReference type="PANTHER" id="PTHR23159:SF60">
    <property type="entry name" value="SPINDLE ASSEMBLY ABNORMAL PROTEIN 4"/>
    <property type="match status" value="1"/>
</dbReference>